<dbReference type="EMBL" id="JACICC010000003">
    <property type="protein sequence ID" value="MBB3809388.1"/>
    <property type="molecule type" value="Genomic_DNA"/>
</dbReference>
<dbReference type="PANTHER" id="PTHR11820">
    <property type="entry name" value="ACYLPYRUVASE"/>
    <property type="match status" value="1"/>
</dbReference>
<organism evidence="3 4">
    <name type="scientific">Pseudochelatococcus contaminans</name>
    <dbReference type="NCBI Taxonomy" id="1538103"/>
    <lineage>
        <taxon>Bacteria</taxon>
        <taxon>Pseudomonadati</taxon>
        <taxon>Pseudomonadota</taxon>
        <taxon>Alphaproteobacteria</taxon>
        <taxon>Hyphomicrobiales</taxon>
        <taxon>Chelatococcaceae</taxon>
        <taxon>Pseudochelatococcus</taxon>
    </lineage>
</organism>
<comment type="caution">
    <text evidence="3">The sequence shown here is derived from an EMBL/GenBank/DDBJ whole genome shotgun (WGS) entry which is preliminary data.</text>
</comment>
<accession>A0A7W6EGE1</accession>
<dbReference type="EC" id="3.7.1.20" evidence="3"/>
<keyword evidence="4" id="KW-1185">Reference proteome</keyword>
<reference evidence="3 4" key="1">
    <citation type="submission" date="2020-08" db="EMBL/GenBank/DDBJ databases">
        <title>Genomic Encyclopedia of Type Strains, Phase IV (KMG-IV): sequencing the most valuable type-strain genomes for metagenomic binning, comparative biology and taxonomic classification.</title>
        <authorList>
            <person name="Goeker M."/>
        </authorList>
    </citation>
    <scope>NUCLEOTIDE SEQUENCE [LARGE SCALE GENOMIC DNA]</scope>
    <source>
        <strain evidence="3 4">DSM 28760</strain>
    </source>
</reference>
<evidence type="ECO:0000256" key="1">
    <source>
        <dbReference type="ARBA" id="ARBA00022723"/>
    </source>
</evidence>
<dbReference type="AlphaFoldDB" id="A0A7W6EGE1"/>
<evidence type="ECO:0000313" key="4">
    <source>
        <dbReference type="Proteomes" id="UP000537592"/>
    </source>
</evidence>
<evidence type="ECO:0000313" key="3">
    <source>
        <dbReference type="EMBL" id="MBB3809388.1"/>
    </source>
</evidence>
<gene>
    <name evidence="3" type="ORF">FHS81_001470</name>
</gene>
<dbReference type="GO" id="GO:0018773">
    <property type="term" value="F:acetylpyruvate hydrolase activity"/>
    <property type="evidence" value="ECO:0007669"/>
    <property type="project" value="TreeGrafter"/>
</dbReference>
<sequence>MSATTPDAKTYVIPPPPQASIAVHGTDARFPVRRVYCIGRNYAAHVAEMGGDAERDPPIFFQKPADAVVDSGTTIPYPSQTNNLHHEVELVVAIGKGGSDIDEASALDHIWGYGVGLDLTRRDIQSRDGKPWEIAKAFDRSFPVGPLSPVSEAGHLDKGRIWLTVNDKVVQESDLDQLIWTIPEIIARLSAFFTLAPGDVILTGTPHGVGPLVPGDTLVAGVDGLEPLTLAIGERRD</sequence>
<keyword evidence="1" id="KW-0479">Metal-binding</keyword>
<dbReference type="InterPro" id="IPR036663">
    <property type="entry name" value="Fumarylacetoacetase_C_sf"/>
</dbReference>
<dbReference type="Proteomes" id="UP000537592">
    <property type="component" value="Unassembled WGS sequence"/>
</dbReference>
<name>A0A7W6EGE1_9HYPH</name>
<protein>
    <submittedName>
        <fullName evidence="3">Fumarylpyruvate hydrolase</fullName>
        <ecNumber evidence="3">3.7.1.20</ecNumber>
    </submittedName>
</protein>
<keyword evidence="3" id="KW-0670">Pyruvate</keyword>
<dbReference type="GO" id="GO:0034545">
    <property type="term" value="F:fumarylpyruvate hydrolase activity"/>
    <property type="evidence" value="ECO:0007669"/>
    <property type="project" value="UniProtKB-EC"/>
</dbReference>
<dbReference type="SUPFAM" id="SSF56529">
    <property type="entry name" value="FAH"/>
    <property type="match status" value="1"/>
</dbReference>
<dbReference type="PANTHER" id="PTHR11820:SF90">
    <property type="entry name" value="FLUTATHIONE S-TRANSFERASE"/>
    <property type="match status" value="1"/>
</dbReference>
<keyword evidence="3" id="KW-0378">Hydrolase</keyword>
<dbReference type="RefSeq" id="WP_183751447.1">
    <property type="nucleotide sequence ID" value="NZ_JACICC010000003.1"/>
</dbReference>
<feature type="domain" description="Fumarylacetoacetase-like C-terminal" evidence="2">
    <location>
        <begin position="35"/>
        <end position="228"/>
    </location>
</feature>
<proteinExistence type="predicted"/>
<dbReference type="GO" id="GO:0046872">
    <property type="term" value="F:metal ion binding"/>
    <property type="evidence" value="ECO:0007669"/>
    <property type="project" value="UniProtKB-KW"/>
</dbReference>
<dbReference type="Pfam" id="PF01557">
    <property type="entry name" value="FAA_hydrolase"/>
    <property type="match status" value="1"/>
</dbReference>
<dbReference type="Gene3D" id="3.90.850.10">
    <property type="entry name" value="Fumarylacetoacetase-like, C-terminal domain"/>
    <property type="match status" value="1"/>
</dbReference>
<evidence type="ECO:0000259" key="2">
    <source>
        <dbReference type="Pfam" id="PF01557"/>
    </source>
</evidence>
<dbReference type="InterPro" id="IPR011234">
    <property type="entry name" value="Fumarylacetoacetase-like_C"/>
</dbReference>